<reference evidence="1" key="2">
    <citation type="submission" date="2024-05" db="EMBL/GenBank/DDBJ databases">
        <title>Rhodohalobacter halophilus gen. nov., sp. nov., a moderately halophilic member of the family Balneolaceae.</title>
        <authorList>
            <person name="Xia J."/>
        </authorList>
    </citation>
    <scope>NUCLEOTIDE SEQUENCE</scope>
    <source>
        <strain evidence="1">WB101</strain>
    </source>
</reference>
<keyword evidence="2" id="KW-1185">Reference proteome</keyword>
<accession>A0ABS9KIM6</accession>
<dbReference type="InterPro" id="IPR036782">
    <property type="entry name" value="NE0471-like_N"/>
</dbReference>
<evidence type="ECO:0000313" key="1">
    <source>
        <dbReference type="EMBL" id="MCG2590710.1"/>
    </source>
</evidence>
<comment type="caution">
    <text evidence="1">The sequence shown here is derived from an EMBL/GenBank/DDBJ whole genome shotgun (WGS) entry which is preliminary data.</text>
</comment>
<name>A0ABS9KIM6_9BACT</name>
<evidence type="ECO:0000313" key="2">
    <source>
        <dbReference type="Proteomes" id="UP001165366"/>
    </source>
</evidence>
<organism evidence="1 2">
    <name type="scientific">Rhodohalobacter sulfatireducens</name>
    <dbReference type="NCBI Taxonomy" id="2911366"/>
    <lineage>
        <taxon>Bacteria</taxon>
        <taxon>Pseudomonadati</taxon>
        <taxon>Balneolota</taxon>
        <taxon>Balneolia</taxon>
        <taxon>Balneolales</taxon>
        <taxon>Balneolaceae</taxon>
        <taxon>Rhodohalobacter</taxon>
    </lineage>
</organism>
<dbReference type="Gene3D" id="3.30.2020.10">
    <property type="entry name" value="NE0471-like N-terminal domain"/>
    <property type="match status" value="1"/>
</dbReference>
<sequence length="79" mass="9433">MIKKIHLSFSNETEKTIDLSPFIKDDKLSSPLSDLAYFKQAKLYENGREIYWPKGYDFFSDFLRNYRSEGDKELVKEEK</sequence>
<protein>
    <submittedName>
        <fullName evidence="1">DUF2442 domain-containing protein</fullName>
    </submittedName>
</protein>
<reference evidence="1" key="1">
    <citation type="submission" date="2022-01" db="EMBL/GenBank/DDBJ databases">
        <authorList>
            <person name="Wang Y."/>
        </authorList>
    </citation>
    <scope>NUCLEOTIDE SEQUENCE</scope>
    <source>
        <strain evidence="1">WB101</strain>
    </source>
</reference>
<proteinExistence type="predicted"/>
<dbReference type="Proteomes" id="UP001165366">
    <property type="component" value="Unassembled WGS sequence"/>
</dbReference>
<dbReference type="EMBL" id="JAKLWS010000040">
    <property type="protein sequence ID" value="MCG2590710.1"/>
    <property type="molecule type" value="Genomic_DNA"/>
</dbReference>
<gene>
    <name evidence="1" type="ORF">L6773_19205</name>
</gene>
<dbReference type="SUPFAM" id="SSF143880">
    <property type="entry name" value="NE0471 N-terminal domain-like"/>
    <property type="match status" value="1"/>
</dbReference>
<dbReference type="RefSeq" id="WP_237856168.1">
    <property type="nucleotide sequence ID" value="NZ_JAKLWS010000040.1"/>
</dbReference>